<comment type="function">
    <text evidence="6">Methyltransferase required for the conversion of demethylmenaquinol (DMKH2) to menaquinol (MKH2) and the conversion of 2-polyprenyl-6-methoxy-1,4-benzoquinol (DDMQH2) to 2-polyprenyl-3-methyl-6-methoxy-1,4-benzoquinol (DMQH2).</text>
</comment>
<dbReference type="CDD" id="cd02440">
    <property type="entry name" value="AdoMet_MTases"/>
    <property type="match status" value="1"/>
</dbReference>
<evidence type="ECO:0000313" key="7">
    <source>
        <dbReference type="EMBL" id="WPX96811.1"/>
    </source>
</evidence>
<feature type="binding site" evidence="6">
    <location>
        <begin position="125"/>
        <end position="126"/>
    </location>
    <ligand>
        <name>S-adenosyl-L-methionine</name>
        <dbReference type="ChEBI" id="CHEBI:59789"/>
    </ligand>
</feature>
<feature type="binding site" evidence="6">
    <location>
        <position position="94"/>
    </location>
    <ligand>
        <name>S-adenosyl-L-methionine</name>
        <dbReference type="ChEBI" id="CHEBI:59789"/>
    </ligand>
</feature>
<comment type="pathway">
    <text evidence="6">Cofactor biosynthesis; ubiquinone biosynthesis.</text>
</comment>
<dbReference type="InterPro" id="IPR023576">
    <property type="entry name" value="UbiE/COQ5_MeTrFase_CS"/>
</dbReference>
<accession>A0ABZ0UNG5</accession>
<organism evidence="7 8">
    <name type="scientific">Candidatus Bandiella euplotis</name>
    <dbReference type="NCBI Taxonomy" id="1664265"/>
    <lineage>
        <taxon>Bacteria</taxon>
        <taxon>Pseudomonadati</taxon>
        <taxon>Pseudomonadota</taxon>
        <taxon>Alphaproteobacteria</taxon>
        <taxon>Rickettsiales</taxon>
        <taxon>Candidatus Midichloriaceae</taxon>
        <taxon>Candidatus Bandiella</taxon>
    </lineage>
</organism>
<dbReference type="PROSITE" id="PS01184">
    <property type="entry name" value="UBIE_2"/>
    <property type="match status" value="1"/>
</dbReference>
<gene>
    <name evidence="6" type="primary">ubiE</name>
    <name evidence="7" type="ORF">Bandiella_00939</name>
</gene>
<evidence type="ECO:0000256" key="4">
    <source>
        <dbReference type="ARBA" id="ARBA00022688"/>
    </source>
</evidence>
<dbReference type="Proteomes" id="UP001327219">
    <property type="component" value="Chromosome"/>
</dbReference>
<dbReference type="PROSITE" id="PS01183">
    <property type="entry name" value="UBIE_1"/>
    <property type="match status" value="1"/>
</dbReference>
<dbReference type="NCBIfam" id="NF001244">
    <property type="entry name" value="PRK00216.1-5"/>
    <property type="match status" value="1"/>
</dbReference>
<dbReference type="Gene3D" id="3.40.50.150">
    <property type="entry name" value="Vaccinia Virus protein VP39"/>
    <property type="match status" value="1"/>
</dbReference>
<reference evidence="7 8" key="1">
    <citation type="submission" date="2022-11" db="EMBL/GenBank/DDBJ databases">
        <title>Host association and intracellularity evolved multiple times independently in the Rickettsiales.</title>
        <authorList>
            <person name="Castelli M."/>
            <person name="Nardi T."/>
            <person name="Gammuto L."/>
            <person name="Bellinzona G."/>
            <person name="Sabaneyeva E."/>
            <person name="Potekhin A."/>
            <person name="Serra V."/>
            <person name="Petroni G."/>
            <person name="Sassera D."/>
        </authorList>
    </citation>
    <scope>NUCLEOTIDE SEQUENCE [LARGE SCALE GENOMIC DNA]</scope>
    <source>
        <strain evidence="7 8">NDG2</strain>
    </source>
</reference>
<keyword evidence="7" id="KW-0830">Ubiquinone</keyword>
<keyword evidence="2 6" id="KW-0489">Methyltransferase</keyword>
<dbReference type="EC" id="2.1.1.201" evidence="6"/>
<sequence>MPIALVRMKTNFGFQKVKEEEKEPKVQEVFSNVAERYDIMNDLMSFGLHRIWKDSFIKEVGSFDGKELIDLAGGTGDIARRFIDMGGKNVTVCDLNQNMLKNGKFNIGNKFNKRYTRDIKWVHANAEELPFADESFDYCTISFGIRNVTHVNNVLEESFRVLKPGGKFLCLEFSKVENSFVSRIYDAYSFKFIPKIGKLVTHSESSYRYLVESIRQFYHPEELAKMMRDVGYYSVNFRRLSFGVVAIHTGYKV</sequence>
<protein>
    <recommendedName>
        <fullName evidence="6">Ubiquinone/menaquinone biosynthesis C-methyltransferase UbiE</fullName>
        <ecNumber evidence="6">2.1.1.163</ecNumber>
        <ecNumber evidence="6">2.1.1.201</ecNumber>
    </recommendedName>
    <alternativeName>
        <fullName evidence="6">2-methoxy-6-polyprenyl-1,4-benzoquinol methylase</fullName>
    </alternativeName>
    <alternativeName>
        <fullName evidence="6">Demethylmenaquinone methyltransferase</fullName>
    </alternativeName>
</protein>
<dbReference type="EC" id="2.1.1.163" evidence="6"/>
<comment type="catalytic activity">
    <reaction evidence="6">
        <text>a 2-methoxy-6-(all-trans-polyprenyl)benzene-1,4-diol + S-adenosyl-L-methionine = a 5-methoxy-2-methyl-3-(all-trans-polyprenyl)benzene-1,4-diol + S-adenosyl-L-homocysteine + H(+)</text>
        <dbReference type="Rhea" id="RHEA:28286"/>
        <dbReference type="Rhea" id="RHEA-COMP:10858"/>
        <dbReference type="Rhea" id="RHEA-COMP:10859"/>
        <dbReference type="ChEBI" id="CHEBI:15378"/>
        <dbReference type="ChEBI" id="CHEBI:57856"/>
        <dbReference type="ChEBI" id="CHEBI:59789"/>
        <dbReference type="ChEBI" id="CHEBI:84166"/>
        <dbReference type="ChEBI" id="CHEBI:84167"/>
        <dbReference type="EC" id="2.1.1.201"/>
    </reaction>
</comment>
<dbReference type="PROSITE" id="PS51608">
    <property type="entry name" value="SAM_MT_UBIE"/>
    <property type="match status" value="1"/>
</dbReference>
<evidence type="ECO:0000256" key="1">
    <source>
        <dbReference type="ARBA" id="ARBA00022428"/>
    </source>
</evidence>
<evidence type="ECO:0000256" key="6">
    <source>
        <dbReference type="HAMAP-Rule" id="MF_01813"/>
    </source>
</evidence>
<evidence type="ECO:0000256" key="5">
    <source>
        <dbReference type="ARBA" id="ARBA00022691"/>
    </source>
</evidence>
<dbReference type="Pfam" id="PF01209">
    <property type="entry name" value="Ubie_methyltran"/>
    <property type="match status" value="1"/>
</dbReference>
<comment type="catalytic activity">
    <reaction evidence="6">
        <text>a 2-demethylmenaquinol + S-adenosyl-L-methionine = a menaquinol + S-adenosyl-L-homocysteine + H(+)</text>
        <dbReference type="Rhea" id="RHEA:42640"/>
        <dbReference type="Rhea" id="RHEA-COMP:9539"/>
        <dbReference type="Rhea" id="RHEA-COMP:9563"/>
        <dbReference type="ChEBI" id="CHEBI:15378"/>
        <dbReference type="ChEBI" id="CHEBI:18151"/>
        <dbReference type="ChEBI" id="CHEBI:55437"/>
        <dbReference type="ChEBI" id="CHEBI:57856"/>
        <dbReference type="ChEBI" id="CHEBI:59789"/>
        <dbReference type="EC" id="2.1.1.163"/>
    </reaction>
</comment>
<name>A0ABZ0UNG5_9RICK</name>
<proteinExistence type="inferred from homology"/>
<keyword evidence="4 6" id="KW-0831">Ubiquinone biosynthesis</keyword>
<comment type="pathway">
    <text evidence="6">Quinol/quinone metabolism; menaquinone biosynthesis; menaquinol from 1,4-dihydroxy-2-naphthoate: step 2/2.</text>
</comment>
<dbReference type="InterPro" id="IPR029063">
    <property type="entry name" value="SAM-dependent_MTases_sf"/>
</dbReference>
<feature type="binding site" evidence="6">
    <location>
        <position position="75"/>
    </location>
    <ligand>
        <name>S-adenosyl-L-methionine</name>
        <dbReference type="ChEBI" id="CHEBI:59789"/>
    </ligand>
</feature>
<feature type="binding site" evidence="6">
    <location>
        <position position="142"/>
    </location>
    <ligand>
        <name>S-adenosyl-L-methionine</name>
        <dbReference type="ChEBI" id="CHEBI:59789"/>
    </ligand>
</feature>
<dbReference type="InterPro" id="IPR004033">
    <property type="entry name" value="UbiE/COQ5_MeTrFase"/>
</dbReference>
<keyword evidence="5 6" id="KW-0949">S-adenosyl-L-methionine</keyword>
<keyword evidence="1 6" id="KW-0474">Menaquinone biosynthesis</keyword>
<evidence type="ECO:0000256" key="2">
    <source>
        <dbReference type="ARBA" id="ARBA00022603"/>
    </source>
</evidence>
<evidence type="ECO:0000313" key="8">
    <source>
        <dbReference type="Proteomes" id="UP001327219"/>
    </source>
</evidence>
<dbReference type="PANTHER" id="PTHR43591:SF24">
    <property type="entry name" value="2-METHOXY-6-POLYPRENYL-1,4-BENZOQUINOL METHYLASE, MITOCHONDRIAL"/>
    <property type="match status" value="1"/>
</dbReference>
<comment type="similarity">
    <text evidence="6">Belongs to the class I-like SAM-binding methyltransferase superfamily. MenG/UbiE family.</text>
</comment>
<dbReference type="SUPFAM" id="SSF53335">
    <property type="entry name" value="S-adenosyl-L-methionine-dependent methyltransferases"/>
    <property type="match status" value="1"/>
</dbReference>
<keyword evidence="3 6" id="KW-0808">Transferase</keyword>
<dbReference type="PANTHER" id="PTHR43591">
    <property type="entry name" value="METHYLTRANSFERASE"/>
    <property type="match status" value="1"/>
</dbReference>
<dbReference type="EMBL" id="CP110820">
    <property type="protein sequence ID" value="WPX96811.1"/>
    <property type="molecule type" value="Genomic_DNA"/>
</dbReference>
<keyword evidence="8" id="KW-1185">Reference proteome</keyword>
<evidence type="ECO:0000256" key="3">
    <source>
        <dbReference type="ARBA" id="ARBA00022679"/>
    </source>
</evidence>
<dbReference type="HAMAP" id="MF_01813">
    <property type="entry name" value="MenG_UbiE_methyltr"/>
    <property type="match status" value="1"/>
</dbReference>
<dbReference type="NCBIfam" id="TIGR01934">
    <property type="entry name" value="MenG_MenH_UbiE"/>
    <property type="match status" value="1"/>
</dbReference>